<proteinExistence type="predicted"/>
<dbReference type="RefSeq" id="WP_201505301.1">
    <property type="nucleotide sequence ID" value="NZ_BAAAFR010000005.1"/>
</dbReference>
<keyword evidence="1" id="KW-0812">Transmembrane</keyword>
<comment type="caution">
    <text evidence="2">The sequence shown here is derived from an EMBL/GenBank/DDBJ whole genome shotgun (WGS) entry which is preliminary data.</text>
</comment>
<protein>
    <submittedName>
        <fullName evidence="2">Uncharacterized protein</fullName>
    </submittedName>
</protein>
<evidence type="ECO:0000256" key="1">
    <source>
        <dbReference type="SAM" id="Phobius"/>
    </source>
</evidence>
<keyword evidence="1" id="KW-0472">Membrane</keyword>
<accession>A0ABN0VXR5</accession>
<reference evidence="2 3" key="1">
    <citation type="journal article" date="2019" name="Int. J. Syst. Evol. Microbiol.">
        <title>The Global Catalogue of Microorganisms (GCM) 10K type strain sequencing project: providing services to taxonomists for standard genome sequencing and annotation.</title>
        <authorList>
            <consortium name="The Broad Institute Genomics Platform"/>
            <consortium name="The Broad Institute Genome Sequencing Center for Infectious Disease"/>
            <person name="Wu L."/>
            <person name="Ma J."/>
        </authorList>
    </citation>
    <scope>NUCLEOTIDE SEQUENCE [LARGE SCALE GENOMIC DNA]</scope>
    <source>
        <strain evidence="2 3">JCM 16343</strain>
    </source>
</reference>
<keyword evidence="1" id="KW-1133">Transmembrane helix</keyword>
<gene>
    <name evidence="2" type="ORF">GCM10009129_17090</name>
</gene>
<organism evidence="2 3">
    <name type="scientific">Psychrobacter aestuarii</name>
    <dbReference type="NCBI Taxonomy" id="556327"/>
    <lineage>
        <taxon>Bacteria</taxon>
        <taxon>Pseudomonadati</taxon>
        <taxon>Pseudomonadota</taxon>
        <taxon>Gammaproteobacteria</taxon>
        <taxon>Moraxellales</taxon>
        <taxon>Moraxellaceae</taxon>
        <taxon>Psychrobacter</taxon>
    </lineage>
</organism>
<dbReference type="EMBL" id="BAAAFR010000005">
    <property type="protein sequence ID" value="GAA0319987.1"/>
    <property type="molecule type" value="Genomic_DNA"/>
</dbReference>
<evidence type="ECO:0000313" key="2">
    <source>
        <dbReference type="EMBL" id="GAA0319987.1"/>
    </source>
</evidence>
<sequence length="140" mass="15875">MKYMAISVSVVLIALCTVIYFMFHPKSVAHYCVDDTCIDIVVQNKIGVGGGSNYVTVYRDRKFTRLFLYFGDYAQFQMETLALISRYTVDGKIAISGSLPVKIQGNLNDILIFEDSTFYREASNNEVDAFDFVREHGRAI</sequence>
<name>A0ABN0VXR5_9GAMM</name>
<feature type="transmembrane region" description="Helical" evidence="1">
    <location>
        <begin position="6"/>
        <end position="23"/>
    </location>
</feature>
<keyword evidence="3" id="KW-1185">Reference proteome</keyword>
<evidence type="ECO:0000313" key="3">
    <source>
        <dbReference type="Proteomes" id="UP001501787"/>
    </source>
</evidence>
<dbReference type="Proteomes" id="UP001501787">
    <property type="component" value="Unassembled WGS sequence"/>
</dbReference>